<feature type="domain" description="Cadherin" evidence="15">
    <location>
        <begin position="34"/>
        <end position="133"/>
    </location>
</feature>
<dbReference type="FunFam" id="2.60.40.60:FF:000129">
    <property type="entry name" value="protocadherin alpha-C2 isoform X1"/>
    <property type="match status" value="1"/>
</dbReference>
<sequence length="916" mass="99556">MAAPKNYLGSGELVLLCALLGALGEIGRGQIHYSVPEESDKGSVVGNISKDLGLESQELTKHGVRIVSRGRTQLFALNARSGSLVTAGRIDREELCAQSARCLVNINILVEDRVQLYEVEIEVTDINDNNPKFQVESLEVKINEIAAPGTRYPLPEAVDPDVGSNALQSYQLSPSPHFSLDVQTGDDGTVRPELVLQRALDREEEAAHHLVLMASDGGDPRRSSTVHVRVTVLDTNDNAPVFAQPVYRVKVPENVPPGTLLLTVSASDPDEGTNGDVAYRFWKISEKQSPLFHLNEQTGEISAAKSLDYEECAFYDMEIQAEDGGGLKDQAKVLISVEDVNDNRPEVTVTSLFSPVREDAPQGTVIVLFNAHDQDSGKNGQVVCSIQDALPFRLEKSTEDYYRLLTTGNLDREKNFEYNITVTATDRGTPPLSTEIHITLNVVDINDNPPSFPQTSYSVYLPENNLRGMSIFSVSAHDPDSDENARVVYSVAEDTIQGAPLSSYISINSDTGVLYALRSFDYEQFRDLHLRVIASDSGDPPLSSNVSLSLFVLDQNDNAPEILYPALPTDGSTGVELAPRSAEPGYLVTKVVAVDRDSGQNAWLSYRLLKASEPGLFAVGGDPPLSSNVSLSLFILDQNDNAPEILYPMLPTDGSTGVELAPRSAEPGYLVTKVVAVDRDSGQNAWLSYRLLKASEPGLFAVGLHTGEVRTARALLDRDALKQSLVVAVQDHGQPPLSATVTLTVAVADSIPHVLTDLGSIKTPADSDDSDLTLYLVVAVAVVSCIFLAFVIVLLALRLWRWHKSSLLQASGSRLAGLPASNFVGIEGVQAFLQTYSHEVSLTSDSRKSHVIFPRPNYADTLISQESCEKNDSILTSIKDEGASVQVSSVLCLHLFLRGITFFINLCFEARIVRKV</sequence>
<evidence type="ECO:0000256" key="7">
    <source>
        <dbReference type="ARBA" id="ARBA00022837"/>
    </source>
</evidence>
<dbReference type="FunFam" id="2.60.40.60:FF:000001">
    <property type="entry name" value="Protocadherin alpha 2"/>
    <property type="match status" value="1"/>
</dbReference>
<dbReference type="FunFam" id="2.60.40.60:FF:000002">
    <property type="entry name" value="Protocadherin alpha 2"/>
    <property type="match status" value="1"/>
</dbReference>
<proteinExistence type="predicted"/>
<reference evidence="16" key="1">
    <citation type="submission" date="2025-08" db="UniProtKB">
        <authorList>
            <consortium name="Ensembl"/>
        </authorList>
    </citation>
    <scope>IDENTIFICATION</scope>
</reference>
<dbReference type="Pfam" id="PF08266">
    <property type="entry name" value="Cadherin_2"/>
    <property type="match status" value="1"/>
</dbReference>
<dbReference type="Gene3D" id="2.60.40.60">
    <property type="entry name" value="Cadherins"/>
    <property type="match status" value="7"/>
</dbReference>
<dbReference type="GO" id="GO:0005886">
    <property type="term" value="C:plasma membrane"/>
    <property type="evidence" value="ECO:0007669"/>
    <property type="project" value="UniProtKB-SubCell"/>
</dbReference>
<keyword evidence="5 14" id="KW-0732">Signal</keyword>
<evidence type="ECO:0000256" key="14">
    <source>
        <dbReference type="SAM" id="SignalP"/>
    </source>
</evidence>
<dbReference type="FunFam" id="2.60.40.60:FF:000006">
    <property type="entry name" value="Protocadherin alpha 2"/>
    <property type="match status" value="1"/>
</dbReference>
<organism evidence="16 17">
    <name type="scientific">Sus scrofa</name>
    <name type="common">Pig</name>
    <dbReference type="NCBI Taxonomy" id="9823"/>
    <lineage>
        <taxon>Eukaryota</taxon>
        <taxon>Metazoa</taxon>
        <taxon>Chordata</taxon>
        <taxon>Craniata</taxon>
        <taxon>Vertebrata</taxon>
        <taxon>Euteleostomi</taxon>
        <taxon>Mammalia</taxon>
        <taxon>Eutheria</taxon>
        <taxon>Laurasiatheria</taxon>
        <taxon>Artiodactyla</taxon>
        <taxon>Suina</taxon>
        <taxon>Suidae</taxon>
        <taxon>Sus</taxon>
    </lineage>
</organism>
<protein>
    <recommendedName>
        <fullName evidence="15">Cadherin domain-containing protein</fullName>
    </recommendedName>
</protein>
<dbReference type="InterPro" id="IPR015919">
    <property type="entry name" value="Cadherin-like_sf"/>
</dbReference>
<evidence type="ECO:0000256" key="6">
    <source>
        <dbReference type="ARBA" id="ARBA00022737"/>
    </source>
</evidence>
<keyword evidence="4 13" id="KW-0812">Transmembrane</keyword>
<keyword evidence="8" id="KW-0130">Cell adhesion</keyword>
<dbReference type="InterPro" id="IPR020894">
    <property type="entry name" value="Cadherin_CS"/>
</dbReference>
<keyword evidence="7 12" id="KW-0106">Calcium</keyword>
<dbReference type="Pfam" id="PF00028">
    <property type="entry name" value="Cadherin"/>
    <property type="match status" value="5"/>
</dbReference>
<dbReference type="PROSITE" id="PS00232">
    <property type="entry name" value="CADHERIN_1"/>
    <property type="match status" value="4"/>
</dbReference>
<dbReference type="FunFam" id="2.60.40.60:FF:000018">
    <property type="entry name" value="Protocadherin gamma c3"/>
    <property type="match status" value="1"/>
</dbReference>
<keyword evidence="10 13" id="KW-0472">Membrane</keyword>
<keyword evidence="9 13" id="KW-1133">Transmembrane helix</keyword>
<feature type="domain" description="Cadherin" evidence="15">
    <location>
        <begin position="134"/>
        <end position="242"/>
    </location>
</feature>
<feature type="domain" description="Cadherin" evidence="15">
    <location>
        <begin position="348"/>
        <end position="452"/>
    </location>
</feature>
<dbReference type="SUPFAM" id="SSF49313">
    <property type="entry name" value="Cadherin-like"/>
    <property type="match status" value="7"/>
</dbReference>
<feature type="domain" description="Cadherin" evidence="15">
    <location>
        <begin position="662"/>
        <end position="766"/>
    </location>
</feature>
<evidence type="ECO:0000256" key="8">
    <source>
        <dbReference type="ARBA" id="ARBA00022889"/>
    </source>
</evidence>
<dbReference type="PANTHER" id="PTHR24028:SF86">
    <property type="entry name" value="PROTOCADHERIN GAMMA-A9"/>
    <property type="match status" value="1"/>
</dbReference>
<evidence type="ECO:0000256" key="9">
    <source>
        <dbReference type="ARBA" id="ARBA00022989"/>
    </source>
</evidence>
<dbReference type="AlphaFoldDB" id="A0A8D1M9G9"/>
<dbReference type="PROSITE" id="PS50268">
    <property type="entry name" value="CADHERIN_2"/>
    <property type="match status" value="6"/>
</dbReference>
<evidence type="ECO:0000256" key="1">
    <source>
        <dbReference type="ARBA" id="ARBA00003436"/>
    </source>
</evidence>
<comment type="function">
    <text evidence="1">Potential calcium-dependent cell-adhesion protein. May be involved in the establishment and maintenance of specific neuronal connections in the brain.</text>
</comment>
<evidence type="ECO:0000256" key="5">
    <source>
        <dbReference type="ARBA" id="ARBA00022729"/>
    </source>
</evidence>
<name>A0A8D1M9G9_PIG</name>
<feature type="domain" description="Cadherin" evidence="15">
    <location>
        <begin position="453"/>
        <end position="562"/>
    </location>
</feature>
<dbReference type="Ensembl" id="ENSSSCT00050046372.1">
    <property type="protein sequence ID" value="ENSSSCP00050019174.1"/>
    <property type="gene ID" value="ENSSSCG00050034512.1"/>
</dbReference>
<dbReference type="InterPro" id="IPR032455">
    <property type="entry name" value="Cadherin_C"/>
</dbReference>
<dbReference type="Proteomes" id="UP000694571">
    <property type="component" value="Unplaced"/>
</dbReference>
<keyword evidence="11" id="KW-0325">Glycoprotein</keyword>
<dbReference type="GO" id="GO:0005509">
    <property type="term" value="F:calcium ion binding"/>
    <property type="evidence" value="ECO:0007669"/>
    <property type="project" value="UniProtKB-UniRule"/>
</dbReference>
<dbReference type="CDD" id="cd11304">
    <property type="entry name" value="Cadherin_repeat"/>
    <property type="match status" value="7"/>
</dbReference>
<dbReference type="InterPro" id="IPR050174">
    <property type="entry name" value="Protocadherin/Cadherin-CA"/>
</dbReference>
<evidence type="ECO:0000256" key="12">
    <source>
        <dbReference type="PROSITE-ProRule" id="PRU00043"/>
    </source>
</evidence>
<evidence type="ECO:0000256" key="13">
    <source>
        <dbReference type="SAM" id="Phobius"/>
    </source>
</evidence>
<evidence type="ECO:0000256" key="3">
    <source>
        <dbReference type="ARBA" id="ARBA00022475"/>
    </source>
</evidence>
<evidence type="ECO:0000259" key="15">
    <source>
        <dbReference type="PROSITE" id="PS50268"/>
    </source>
</evidence>
<dbReference type="InterPro" id="IPR002126">
    <property type="entry name" value="Cadherin-like_dom"/>
</dbReference>
<dbReference type="InterPro" id="IPR013164">
    <property type="entry name" value="Cadherin_N"/>
</dbReference>
<keyword evidence="3" id="KW-1003">Cell membrane</keyword>
<feature type="transmembrane region" description="Helical" evidence="13">
    <location>
        <begin position="772"/>
        <end position="797"/>
    </location>
</feature>
<dbReference type="GO" id="GO:0007156">
    <property type="term" value="P:homophilic cell adhesion via plasma membrane adhesion molecules"/>
    <property type="evidence" value="ECO:0007669"/>
    <property type="project" value="InterPro"/>
</dbReference>
<evidence type="ECO:0000313" key="17">
    <source>
        <dbReference type="Proteomes" id="UP000694571"/>
    </source>
</evidence>
<evidence type="ECO:0000256" key="4">
    <source>
        <dbReference type="ARBA" id="ARBA00022692"/>
    </source>
</evidence>
<dbReference type="FunFam" id="2.60.40.60:FF:000004">
    <property type="entry name" value="Protocadherin 1 gamma 2"/>
    <property type="match status" value="2"/>
</dbReference>
<feature type="signal peptide" evidence="14">
    <location>
        <begin position="1"/>
        <end position="24"/>
    </location>
</feature>
<dbReference type="PANTHER" id="PTHR24028">
    <property type="entry name" value="CADHERIN-87A"/>
    <property type="match status" value="1"/>
</dbReference>
<keyword evidence="6" id="KW-0677">Repeat</keyword>
<accession>A0A8D1M9G9</accession>
<evidence type="ECO:0000313" key="16">
    <source>
        <dbReference type="Ensembl" id="ENSSSCP00050019174.1"/>
    </source>
</evidence>
<dbReference type="PRINTS" id="PR00205">
    <property type="entry name" value="CADHERIN"/>
</dbReference>
<dbReference type="SMART" id="SM00112">
    <property type="entry name" value="CA"/>
    <property type="match status" value="7"/>
</dbReference>
<comment type="subcellular location">
    <subcellularLocation>
        <location evidence="2">Cell membrane</location>
        <topology evidence="2">Single-pass type I membrane protein</topology>
    </subcellularLocation>
</comment>
<feature type="domain" description="Cadherin" evidence="15">
    <location>
        <begin position="243"/>
        <end position="347"/>
    </location>
</feature>
<evidence type="ECO:0000256" key="11">
    <source>
        <dbReference type="ARBA" id="ARBA00023180"/>
    </source>
</evidence>
<evidence type="ECO:0000256" key="2">
    <source>
        <dbReference type="ARBA" id="ARBA00004251"/>
    </source>
</evidence>
<feature type="chain" id="PRO_5034515907" description="Cadherin domain-containing protein" evidence="14">
    <location>
        <begin position="25"/>
        <end position="916"/>
    </location>
</feature>
<dbReference type="Pfam" id="PF16492">
    <property type="entry name" value="Cadherin_C_2"/>
    <property type="match status" value="1"/>
</dbReference>
<evidence type="ECO:0000256" key="10">
    <source>
        <dbReference type="ARBA" id="ARBA00023136"/>
    </source>
</evidence>